<name>A0A371HIV5_MUCPR</name>
<feature type="non-terminal residue" evidence="2">
    <location>
        <position position="1"/>
    </location>
</feature>
<sequence>MGKYMKKSKTAGDVAVTKVSSSSSSSSSIGVRTRSKTLALQNSSAAFLQLRTRRLHKVLVAPPSTNHSHLCSCQNTLDSHSQVNSY</sequence>
<evidence type="ECO:0000313" key="3">
    <source>
        <dbReference type="Proteomes" id="UP000257109"/>
    </source>
</evidence>
<gene>
    <name evidence="2" type="primary">KRP3</name>
    <name evidence="2" type="ORF">CR513_13754</name>
</gene>
<keyword evidence="2" id="KW-0649">Protein kinase inhibitor</keyword>
<dbReference type="OrthoDB" id="6373236at2759"/>
<evidence type="ECO:0000313" key="2">
    <source>
        <dbReference type="EMBL" id="RDY02735.1"/>
    </source>
</evidence>
<evidence type="ECO:0000256" key="1">
    <source>
        <dbReference type="SAM" id="MobiDB-lite"/>
    </source>
</evidence>
<organism evidence="2 3">
    <name type="scientific">Mucuna pruriens</name>
    <name type="common">Velvet bean</name>
    <name type="synonym">Dolichos pruriens</name>
    <dbReference type="NCBI Taxonomy" id="157652"/>
    <lineage>
        <taxon>Eukaryota</taxon>
        <taxon>Viridiplantae</taxon>
        <taxon>Streptophyta</taxon>
        <taxon>Embryophyta</taxon>
        <taxon>Tracheophyta</taxon>
        <taxon>Spermatophyta</taxon>
        <taxon>Magnoliopsida</taxon>
        <taxon>eudicotyledons</taxon>
        <taxon>Gunneridae</taxon>
        <taxon>Pentapetalae</taxon>
        <taxon>rosids</taxon>
        <taxon>fabids</taxon>
        <taxon>Fabales</taxon>
        <taxon>Fabaceae</taxon>
        <taxon>Papilionoideae</taxon>
        <taxon>50 kb inversion clade</taxon>
        <taxon>NPAAA clade</taxon>
        <taxon>indigoferoid/millettioid clade</taxon>
        <taxon>Phaseoleae</taxon>
        <taxon>Mucuna</taxon>
    </lineage>
</organism>
<protein>
    <submittedName>
        <fullName evidence="2">Cyclin-dependent kinase inhibitor 3</fullName>
    </submittedName>
</protein>
<keyword evidence="3" id="KW-1185">Reference proteome</keyword>
<dbReference type="AlphaFoldDB" id="A0A371HIV5"/>
<reference evidence="2" key="1">
    <citation type="submission" date="2018-05" db="EMBL/GenBank/DDBJ databases">
        <title>Draft genome of Mucuna pruriens seed.</title>
        <authorList>
            <person name="Nnadi N.E."/>
            <person name="Vos R."/>
            <person name="Hasami M.H."/>
            <person name="Devisetty U.K."/>
            <person name="Aguiy J.C."/>
        </authorList>
    </citation>
    <scope>NUCLEOTIDE SEQUENCE [LARGE SCALE GENOMIC DNA]</scope>
    <source>
        <strain evidence="2">JCA_2017</strain>
    </source>
</reference>
<feature type="region of interest" description="Disordered" evidence="1">
    <location>
        <begin position="1"/>
        <end position="34"/>
    </location>
</feature>
<comment type="caution">
    <text evidence="2">The sequence shown here is derived from an EMBL/GenBank/DDBJ whole genome shotgun (WGS) entry which is preliminary data.</text>
</comment>
<dbReference type="EMBL" id="QJKJ01002469">
    <property type="protein sequence ID" value="RDY02735.1"/>
    <property type="molecule type" value="Genomic_DNA"/>
</dbReference>
<proteinExistence type="predicted"/>
<accession>A0A371HIV5</accession>
<dbReference type="Proteomes" id="UP000257109">
    <property type="component" value="Unassembled WGS sequence"/>
</dbReference>